<dbReference type="SMART" id="SM00220">
    <property type="entry name" value="S_TKc"/>
    <property type="match status" value="1"/>
</dbReference>
<feature type="compositionally biased region" description="Low complexity" evidence="7">
    <location>
        <begin position="898"/>
        <end position="909"/>
    </location>
</feature>
<dbReference type="EMBL" id="GCKF01035979">
    <property type="protein sequence ID" value="JAG96830.1"/>
    <property type="molecule type" value="Transcribed_RNA"/>
</dbReference>
<keyword evidence="3 6" id="KW-0547">Nucleotide-binding</keyword>
<organism evidence="9">
    <name type="scientific">Araucaria cunninghamii</name>
    <name type="common">Hoop pine</name>
    <name type="synonym">Moreton Bay pine</name>
    <dbReference type="NCBI Taxonomy" id="56994"/>
    <lineage>
        <taxon>Eukaryota</taxon>
        <taxon>Viridiplantae</taxon>
        <taxon>Streptophyta</taxon>
        <taxon>Embryophyta</taxon>
        <taxon>Tracheophyta</taxon>
        <taxon>Spermatophyta</taxon>
        <taxon>Pinopsida</taxon>
        <taxon>Pinidae</taxon>
        <taxon>Conifers II</taxon>
        <taxon>Araucariales</taxon>
        <taxon>Araucariaceae</taxon>
        <taxon>Araucaria</taxon>
    </lineage>
</organism>
<feature type="compositionally biased region" description="Polar residues" evidence="7">
    <location>
        <begin position="626"/>
        <end position="643"/>
    </location>
</feature>
<dbReference type="InterPro" id="IPR011009">
    <property type="entry name" value="Kinase-like_dom_sf"/>
</dbReference>
<keyword evidence="2" id="KW-0808">Transferase</keyword>
<evidence type="ECO:0000256" key="5">
    <source>
        <dbReference type="ARBA" id="ARBA00022840"/>
    </source>
</evidence>
<name>A0A0D6R4L1_ARACU</name>
<accession>A0A0D6R4L1</accession>
<dbReference type="Gene3D" id="1.10.510.10">
    <property type="entry name" value="Transferase(Phosphotransferase) domain 1"/>
    <property type="match status" value="1"/>
</dbReference>
<feature type="binding site" evidence="6">
    <location>
        <position position="151"/>
    </location>
    <ligand>
        <name>ATP</name>
        <dbReference type="ChEBI" id="CHEBI:30616"/>
    </ligand>
</feature>
<dbReference type="InterPro" id="IPR008271">
    <property type="entry name" value="Ser/Thr_kinase_AS"/>
</dbReference>
<evidence type="ECO:0000259" key="8">
    <source>
        <dbReference type="PROSITE" id="PS50011"/>
    </source>
</evidence>
<feature type="compositionally biased region" description="Gly residues" evidence="7">
    <location>
        <begin position="714"/>
        <end position="727"/>
    </location>
</feature>
<feature type="compositionally biased region" description="Polar residues" evidence="7">
    <location>
        <begin position="976"/>
        <end position="998"/>
    </location>
</feature>
<keyword evidence="4" id="KW-0418">Kinase</keyword>
<feature type="domain" description="Protein kinase" evidence="8">
    <location>
        <begin position="122"/>
        <end position="464"/>
    </location>
</feature>
<feature type="region of interest" description="Disordered" evidence="7">
    <location>
        <begin position="1"/>
        <end position="25"/>
    </location>
</feature>
<dbReference type="Gene3D" id="3.30.200.20">
    <property type="entry name" value="Phosphorylase Kinase, domain 1"/>
    <property type="match status" value="1"/>
</dbReference>
<protein>
    <recommendedName>
        <fullName evidence="8">Protein kinase domain-containing protein</fullName>
    </recommendedName>
</protein>
<dbReference type="InterPro" id="IPR017441">
    <property type="entry name" value="Protein_kinase_ATP_BS"/>
</dbReference>
<dbReference type="GO" id="GO:0004713">
    <property type="term" value="F:protein tyrosine kinase activity"/>
    <property type="evidence" value="ECO:0007669"/>
    <property type="project" value="TreeGrafter"/>
</dbReference>
<feature type="compositionally biased region" description="Polar residues" evidence="7">
    <location>
        <begin position="802"/>
        <end position="824"/>
    </location>
</feature>
<dbReference type="PANTHER" id="PTHR24058:SF17">
    <property type="entry name" value="HOMEODOMAIN INTERACTING PROTEIN KINASE, ISOFORM D"/>
    <property type="match status" value="1"/>
</dbReference>
<feature type="region of interest" description="Disordered" evidence="7">
    <location>
        <begin position="934"/>
        <end position="964"/>
    </location>
</feature>
<evidence type="ECO:0000313" key="9">
    <source>
        <dbReference type="EMBL" id="JAG96830.1"/>
    </source>
</evidence>
<dbReference type="GO" id="GO:0005737">
    <property type="term" value="C:cytoplasm"/>
    <property type="evidence" value="ECO:0007669"/>
    <property type="project" value="TreeGrafter"/>
</dbReference>
<dbReference type="PROSITE" id="PS50011">
    <property type="entry name" value="PROTEIN_KINASE_DOM"/>
    <property type="match status" value="1"/>
</dbReference>
<dbReference type="GO" id="GO:0005524">
    <property type="term" value="F:ATP binding"/>
    <property type="evidence" value="ECO:0007669"/>
    <property type="project" value="UniProtKB-UniRule"/>
</dbReference>
<dbReference type="PROSITE" id="PS00108">
    <property type="entry name" value="PROTEIN_KINASE_ST"/>
    <property type="match status" value="1"/>
</dbReference>
<proteinExistence type="predicted"/>
<feature type="compositionally biased region" description="Polar residues" evidence="7">
    <location>
        <begin position="886"/>
        <end position="897"/>
    </location>
</feature>
<feature type="region of interest" description="Disordered" evidence="7">
    <location>
        <begin position="976"/>
        <end position="1006"/>
    </location>
</feature>
<feature type="compositionally biased region" description="Low complexity" evidence="7">
    <location>
        <begin position="738"/>
        <end position="751"/>
    </location>
</feature>
<feature type="region of interest" description="Disordered" evidence="7">
    <location>
        <begin position="626"/>
        <end position="909"/>
    </location>
</feature>
<evidence type="ECO:0000256" key="4">
    <source>
        <dbReference type="ARBA" id="ARBA00022777"/>
    </source>
</evidence>
<evidence type="ECO:0000256" key="2">
    <source>
        <dbReference type="ARBA" id="ARBA00022679"/>
    </source>
</evidence>
<feature type="compositionally biased region" description="Polar residues" evidence="7">
    <location>
        <begin position="934"/>
        <end position="960"/>
    </location>
</feature>
<feature type="region of interest" description="Disordered" evidence="7">
    <location>
        <begin position="1021"/>
        <end position="1043"/>
    </location>
</feature>
<feature type="compositionally biased region" description="Low complexity" evidence="7">
    <location>
        <begin position="832"/>
        <end position="850"/>
    </location>
</feature>
<dbReference type="InterPro" id="IPR000719">
    <property type="entry name" value="Prot_kinase_dom"/>
</dbReference>
<evidence type="ECO:0000256" key="1">
    <source>
        <dbReference type="ARBA" id="ARBA00022527"/>
    </source>
</evidence>
<dbReference type="Pfam" id="PF00069">
    <property type="entry name" value="Pkinase"/>
    <property type="match status" value="1"/>
</dbReference>
<dbReference type="InterPro" id="IPR050494">
    <property type="entry name" value="Ser_Thr_dual-spec_kinase"/>
</dbReference>
<feature type="compositionally biased region" description="Polar residues" evidence="7">
    <location>
        <begin position="688"/>
        <end position="712"/>
    </location>
</feature>
<evidence type="ECO:0000256" key="3">
    <source>
        <dbReference type="ARBA" id="ARBA00022741"/>
    </source>
</evidence>
<dbReference type="CDD" id="cd14212">
    <property type="entry name" value="PKc_YAK1"/>
    <property type="match status" value="1"/>
</dbReference>
<dbReference type="SUPFAM" id="SSF56112">
    <property type="entry name" value="Protein kinase-like (PK-like)"/>
    <property type="match status" value="1"/>
</dbReference>
<evidence type="ECO:0000256" key="6">
    <source>
        <dbReference type="PROSITE-ProRule" id="PRU10141"/>
    </source>
</evidence>
<sequence>MESSEEEADLQQAADGPPKPSWKPCGTQFRRYFDGESRGTIRRPGPLRVAVGKSLVVRLTKDLLETYQFCNPTFSYSDSFNPRRYLTNPSNGVLNDGADNANSDLILAVNAVLLNADTSCRYIVKDLLGQGTFGQVAKCWVPEMNNFVAVKVIKNQPAYYHQALVEISILNMLNKKFDPEDKHHIVRVLDHFVCQRHLCIAFEMLGVNLFELLKLNQYRGISLNLLRLFAKQILDALLVLREASVIHCDLKPENILLTTSLQSAEIKLIDFGSACMENRTVYSYIQSRFYRSPEVLLGHPYTTAIDMWSFGCIVAELFLGLPLFPGASEYDLIKRMIEILGGQPPDHILRSAKNTSKYFKHVGASSRLDENRAAEGQQSAYQFLTEMEYESREMKKPAIAKRYFNFETLEDIVINYPHRKKITEEEISRETHARWAFIDFLRGLVEFDPVKRWTPRQAAQHPFVTEEAFMCPYKPAPETPRTPVCQIVMVDHNPGSGHWFGAGLSPQVMNTNMNMNKGMRYNSPQYQLVPLSYPSSYGSLGSHGSYGDGGGLGSSFGSYGDTGNVYTGYCPVAPSGLNSQNQGHVSTGLGASPDTRWRVSQVPPGHALGISPSSVMFRPMSLGASPSQFTPPSSQMLVSSGSPIGSPGRYGPTSPARSGMHATGLGKAAAVGQYHKRRGLGMPGSLHLPTQESAPQHWQGNMDMSASNSVDGTNRGGYMGSPRGGQGNSHFHPWRQKGGNNTNTTSGVSNTEKTTGICAAASTESSSEGLENNSPPPDPGDWDPNYSDDLLLQEDGSEVISPRSSGSVGIRSNQALGSASSSVTGVGRYGRSYSQLPISSSSNSNAHRSNGLVQGHANVEGSPPSVHGMQPGYNRAISKPSHHGPYSTQQNSLSRLGQQSSQVFQQPIQQQYRPTSMLHPDLQLPSNMMGQHLAHQSTSMGQNQISNGGKSSIYPPSSTQRDSRAEYTQVRGIGSSISTGAHSYSNYPQDHVMENTSHGLPGMPRVQPQSFLANEISWGQRTGHPFTGLPSSIHGRRDYRRIG</sequence>
<reference evidence="9" key="1">
    <citation type="submission" date="2015-03" db="EMBL/GenBank/DDBJ databases">
        <title>A transcriptome of Araucaria cunninghamii, an australian fine timber species.</title>
        <authorList>
            <person name="Jing Yi C.J.Y."/>
            <person name="Yin San L.Y.S."/>
            <person name="Abdul Karim S.S."/>
            <person name="Wan Azmi N.N."/>
            <person name="Hercus R.R."/>
            <person name="Croft L.L."/>
        </authorList>
    </citation>
    <scope>NUCLEOTIDE SEQUENCE</scope>
    <source>
        <strain evidence="9">MI0301</strain>
        <tissue evidence="9">Leaf</tissue>
    </source>
</reference>
<evidence type="ECO:0000256" key="7">
    <source>
        <dbReference type="SAM" id="MobiDB-lite"/>
    </source>
</evidence>
<feature type="compositionally biased region" description="Polar residues" evidence="7">
    <location>
        <begin position="762"/>
        <end position="773"/>
    </location>
</feature>
<dbReference type="PROSITE" id="PS00107">
    <property type="entry name" value="PROTEIN_KINASE_ATP"/>
    <property type="match status" value="1"/>
</dbReference>
<dbReference type="AlphaFoldDB" id="A0A0D6R4L1"/>
<keyword evidence="1" id="KW-0723">Serine/threonine-protein kinase</keyword>
<keyword evidence="5 6" id="KW-0067">ATP-binding</keyword>
<dbReference type="GO" id="GO:0004674">
    <property type="term" value="F:protein serine/threonine kinase activity"/>
    <property type="evidence" value="ECO:0007669"/>
    <property type="project" value="UniProtKB-KW"/>
</dbReference>
<dbReference type="PANTHER" id="PTHR24058">
    <property type="entry name" value="DUAL SPECIFICITY PROTEIN KINASE"/>
    <property type="match status" value="1"/>
</dbReference>